<evidence type="ECO:0000313" key="3">
    <source>
        <dbReference type="WBParaSite" id="TCNE_0000324201-mRNA-1"/>
    </source>
</evidence>
<evidence type="ECO:0000313" key="1">
    <source>
        <dbReference type="EMBL" id="VDM28959.1"/>
    </source>
</evidence>
<name>A0A183U422_TOXCA</name>
<organism evidence="2 3">
    <name type="scientific">Toxocara canis</name>
    <name type="common">Canine roundworm</name>
    <dbReference type="NCBI Taxonomy" id="6265"/>
    <lineage>
        <taxon>Eukaryota</taxon>
        <taxon>Metazoa</taxon>
        <taxon>Ecdysozoa</taxon>
        <taxon>Nematoda</taxon>
        <taxon>Chromadorea</taxon>
        <taxon>Rhabditida</taxon>
        <taxon>Spirurina</taxon>
        <taxon>Ascaridomorpha</taxon>
        <taxon>Ascaridoidea</taxon>
        <taxon>Toxocaridae</taxon>
        <taxon>Toxocara</taxon>
    </lineage>
</organism>
<dbReference type="Proteomes" id="UP000050794">
    <property type="component" value="Unassembled WGS sequence"/>
</dbReference>
<dbReference type="AlphaFoldDB" id="A0A183U422"/>
<dbReference type="WBParaSite" id="TCNE_0000324201-mRNA-1">
    <property type="protein sequence ID" value="TCNE_0000324201-mRNA-1"/>
    <property type="gene ID" value="TCNE_0000324201"/>
</dbReference>
<proteinExistence type="predicted"/>
<sequence>MLASRSNLRYRKPTWSISVIWQLIERKEPMCNEMCAMESSSRPTRERAQQVCHGRVFLPVRQKEQGRKPEGVGVINADPLESKIESLKYSRPFSAEYDGSLSSSATKTTIT</sequence>
<evidence type="ECO:0000313" key="2">
    <source>
        <dbReference type="Proteomes" id="UP000050794"/>
    </source>
</evidence>
<reference evidence="3" key="1">
    <citation type="submission" date="2016-06" db="UniProtKB">
        <authorList>
            <consortium name="WormBaseParasite"/>
        </authorList>
    </citation>
    <scope>IDENTIFICATION</scope>
</reference>
<protein>
    <submittedName>
        <fullName evidence="1 3">Uncharacterized protein</fullName>
    </submittedName>
</protein>
<reference evidence="1 2" key="2">
    <citation type="submission" date="2018-11" db="EMBL/GenBank/DDBJ databases">
        <authorList>
            <consortium name="Pathogen Informatics"/>
        </authorList>
    </citation>
    <scope>NUCLEOTIDE SEQUENCE [LARGE SCALE GENOMIC DNA]</scope>
</reference>
<dbReference type="EMBL" id="UYWY01003961">
    <property type="protein sequence ID" value="VDM28959.1"/>
    <property type="molecule type" value="Genomic_DNA"/>
</dbReference>
<gene>
    <name evidence="1" type="ORF">TCNE_LOCUS3242</name>
</gene>
<keyword evidence="2" id="KW-1185">Reference proteome</keyword>
<accession>A0A183U422</accession>